<feature type="transmembrane region" description="Helical" evidence="1">
    <location>
        <begin position="77"/>
        <end position="98"/>
    </location>
</feature>
<feature type="transmembrane region" description="Helical" evidence="1">
    <location>
        <begin position="21"/>
        <end position="41"/>
    </location>
</feature>
<evidence type="ECO:0000256" key="1">
    <source>
        <dbReference type="SAM" id="Phobius"/>
    </source>
</evidence>
<dbReference type="KEGG" id="kbs:EPA93_20115"/>
<sequence length="229" mass="25555">MQKQTSVLANSEKQPTIDKKIILRNLAITLAVNAAGPYIIYMVLENYLHVPTLLALVATAVPSVIDSVVGIIRQKRINIIAGFTLVTVLIGLLLLFISGDQRLYLVRDACFTAVFGLVFLISSFFKRPLMFYLARTFVSGNTQEGIARFDLRWQQSAELRANMRTISLIWGAGLFLEAMLRISLVFTLSTQQFLSLSPFVSYGVVALLLALTMYISRRARNRSKESSNA</sequence>
<keyword evidence="3" id="KW-1185">Reference proteome</keyword>
<dbReference type="EMBL" id="CP035758">
    <property type="protein sequence ID" value="QBD78177.1"/>
    <property type="molecule type" value="Genomic_DNA"/>
</dbReference>
<evidence type="ECO:0000313" key="2">
    <source>
        <dbReference type="EMBL" id="QBD78177.1"/>
    </source>
</evidence>
<evidence type="ECO:0008006" key="4">
    <source>
        <dbReference type="Google" id="ProtNLM"/>
    </source>
</evidence>
<dbReference type="Proteomes" id="UP000290365">
    <property type="component" value="Chromosome"/>
</dbReference>
<keyword evidence="1" id="KW-1133">Transmembrane helix</keyword>
<evidence type="ECO:0000313" key="3">
    <source>
        <dbReference type="Proteomes" id="UP000290365"/>
    </source>
</evidence>
<feature type="transmembrane region" description="Helical" evidence="1">
    <location>
        <begin position="104"/>
        <end position="125"/>
    </location>
</feature>
<dbReference type="OrthoDB" id="160350at2"/>
<organism evidence="2 3">
    <name type="scientific">Ktedonosporobacter rubrisoli</name>
    <dbReference type="NCBI Taxonomy" id="2509675"/>
    <lineage>
        <taxon>Bacteria</taxon>
        <taxon>Bacillati</taxon>
        <taxon>Chloroflexota</taxon>
        <taxon>Ktedonobacteria</taxon>
        <taxon>Ktedonobacterales</taxon>
        <taxon>Ktedonosporobacteraceae</taxon>
        <taxon>Ktedonosporobacter</taxon>
    </lineage>
</organism>
<accession>A0A4P6JRR4</accession>
<gene>
    <name evidence="2" type="ORF">EPA93_20115</name>
</gene>
<feature type="transmembrane region" description="Helical" evidence="1">
    <location>
        <begin position="199"/>
        <end position="216"/>
    </location>
</feature>
<protein>
    <recommendedName>
        <fullName evidence="4">DUF3159 domain-containing protein</fullName>
    </recommendedName>
</protein>
<reference evidence="2 3" key="1">
    <citation type="submission" date="2019-01" db="EMBL/GenBank/DDBJ databases">
        <title>Ktedonosporobacter rubrisoli SCAWS-G2.</title>
        <authorList>
            <person name="Huang Y."/>
            <person name="Yan B."/>
        </authorList>
    </citation>
    <scope>NUCLEOTIDE SEQUENCE [LARGE SCALE GENOMIC DNA]</scope>
    <source>
        <strain evidence="2 3">SCAWS-G2</strain>
    </source>
</reference>
<dbReference type="NCBIfam" id="NF041646">
    <property type="entry name" value="VC0807_fam"/>
    <property type="match status" value="1"/>
</dbReference>
<keyword evidence="1" id="KW-0812">Transmembrane</keyword>
<dbReference type="RefSeq" id="WP_129889230.1">
    <property type="nucleotide sequence ID" value="NZ_CP035758.1"/>
</dbReference>
<dbReference type="AlphaFoldDB" id="A0A4P6JRR4"/>
<name>A0A4P6JRR4_KTERU</name>
<keyword evidence="1" id="KW-0472">Membrane</keyword>
<proteinExistence type="predicted"/>
<feature type="transmembrane region" description="Helical" evidence="1">
    <location>
        <begin position="47"/>
        <end position="65"/>
    </location>
</feature>
<feature type="transmembrane region" description="Helical" evidence="1">
    <location>
        <begin position="168"/>
        <end position="187"/>
    </location>
</feature>